<reference evidence="3" key="1">
    <citation type="submission" date="2018-11" db="EMBL/GenBank/DDBJ databases">
        <authorList>
            <person name="Alioto T."/>
            <person name="Alioto T."/>
        </authorList>
    </citation>
    <scope>NUCLEOTIDE SEQUENCE</scope>
</reference>
<protein>
    <submittedName>
        <fullName evidence="3">Uncharacterized protein</fullName>
    </submittedName>
</protein>
<sequence length="192" mass="22209">MKVDKASHTKSDETNDKVQNSHENNEKRATLKENIKPQTETQDDITSKMLQQILEPFGNRIDVLENSVLQMTNTITNYCTLKGEIKNEVTGMFGKIQAQIRSLDNLAPAKIQEKTLKEKQDAIDMLTKKIDKMKKEHMEEKTQIASKSEADKVEWKNKIKSIRSEKISCEIKNEKLQTELDEQNKIKMNMKN</sequence>
<accession>A0A8B6BR12</accession>
<dbReference type="AlphaFoldDB" id="A0A8B6BR12"/>
<keyword evidence="4" id="KW-1185">Reference proteome</keyword>
<name>A0A8B6BR12_MYTGA</name>
<feature type="coiled-coil region" evidence="1">
    <location>
        <begin position="109"/>
        <end position="143"/>
    </location>
</feature>
<proteinExistence type="predicted"/>
<organism evidence="3 4">
    <name type="scientific">Mytilus galloprovincialis</name>
    <name type="common">Mediterranean mussel</name>
    <dbReference type="NCBI Taxonomy" id="29158"/>
    <lineage>
        <taxon>Eukaryota</taxon>
        <taxon>Metazoa</taxon>
        <taxon>Spiralia</taxon>
        <taxon>Lophotrochozoa</taxon>
        <taxon>Mollusca</taxon>
        <taxon>Bivalvia</taxon>
        <taxon>Autobranchia</taxon>
        <taxon>Pteriomorphia</taxon>
        <taxon>Mytilida</taxon>
        <taxon>Mytiloidea</taxon>
        <taxon>Mytilidae</taxon>
        <taxon>Mytilinae</taxon>
        <taxon>Mytilus</taxon>
    </lineage>
</organism>
<dbReference type="OrthoDB" id="10322214at2759"/>
<feature type="region of interest" description="Disordered" evidence="2">
    <location>
        <begin position="1"/>
        <end position="44"/>
    </location>
</feature>
<evidence type="ECO:0000313" key="4">
    <source>
        <dbReference type="Proteomes" id="UP000596742"/>
    </source>
</evidence>
<dbReference type="Proteomes" id="UP000596742">
    <property type="component" value="Unassembled WGS sequence"/>
</dbReference>
<feature type="compositionally biased region" description="Basic and acidic residues" evidence="2">
    <location>
        <begin position="1"/>
        <end position="35"/>
    </location>
</feature>
<evidence type="ECO:0000313" key="3">
    <source>
        <dbReference type="EMBL" id="VDH94292.1"/>
    </source>
</evidence>
<keyword evidence="1" id="KW-0175">Coiled coil</keyword>
<evidence type="ECO:0000256" key="2">
    <source>
        <dbReference type="SAM" id="MobiDB-lite"/>
    </source>
</evidence>
<gene>
    <name evidence="3" type="ORF">MGAL_10B016578</name>
</gene>
<comment type="caution">
    <text evidence="3">The sequence shown here is derived from an EMBL/GenBank/DDBJ whole genome shotgun (WGS) entry which is preliminary data.</text>
</comment>
<evidence type="ECO:0000256" key="1">
    <source>
        <dbReference type="SAM" id="Coils"/>
    </source>
</evidence>
<dbReference type="EMBL" id="UYJE01000565">
    <property type="protein sequence ID" value="VDH94292.1"/>
    <property type="molecule type" value="Genomic_DNA"/>
</dbReference>